<comment type="caution">
    <text evidence="1">The sequence shown here is derived from an EMBL/GenBank/DDBJ whole genome shotgun (WGS) entry which is preliminary data.</text>
</comment>
<protein>
    <submittedName>
        <fullName evidence="1">Uncharacterized protein</fullName>
    </submittedName>
</protein>
<organism evidence="1 2">
    <name type="scientific">Suillus subaureus</name>
    <dbReference type="NCBI Taxonomy" id="48587"/>
    <lineage>
        <taxon>Eukaryota</taxon>
        <taxon>Fungi</taxon>
        <taxon>Dikarya</taxon>
        <taxon>Basidiomycota</taxon>
        <taxon>Agaricomycotina</taxon>
        <taxon>Agaricomycetes</taxon>
        <taxon>Agaricomycetidae</taxon>
        <taxon>Boletales</taxon>
        <taxon>Suillineae</taxon>
        <taxon>Suillaceae</taxon>
        <taxon>Suillus</taxon>
    </lineage>
</organism>
<dbReference type="AlphaFoldDB" id="A0A9P7E106"/>
<dbReference type="GeneID" id="64625640"/>
<evidence type="ECO:0000313" key="2">
    <source>
        <dbReference type="Proteomes" id="UP000807769"/>
    </source>
</evidence>
<proteinExistence type="predicted"/>
<accession>A0A9P7E106</accession>
<dbReference type="Proteomes" id="UP000807769">
    <property type="component" value="Unassembled WGS sequence"/>
</dbReference>
<name>A0A9P7E106_9AGAM</name>
<keyword evidence="2" id="KW-1185">Reference proteome</keyword>
<dbReference type="EMBL" id="JABBWG010000041">
    <property type="protein sequence ID" value="KAG1807800.1"/>
    <property type="molecule type" value="Genomic_DNA"/>
</dbReference>
<feature type="non-terminal residue" evidence="1">
    <location>
        <position position="1"/>
    </location>
</feature>
<reference evidence="1" key="1">
    <citation type="journal article" date="2020" name="New Phytol.">
        <title>Comparative genomics reveals dynamic genome evolution in host specialist ectomycorrhizal fungi.</title>
        <authorList>
            <person name="Lofgren L.A."/>
            <person name="Nguyen N.H."/>
            <person name="Vilgalys R."/>
            <person name="Ruytinx J."/>
            <person name="Liao H.L."/>
            <person name="Branco S."/>
            <person name="Kuo A."/>
            <person name="LaButti K."/>
            <person name="Lipzen A."/>
            <person name="Andreopoulos W."/>
            <person name="Pangilinan J."/>
            <person name="Riley R."/>
            <person name="Hundley H."/>
            <person name="Na H."/>
            <person name="Barry K."/>
            <person name="Grigoriev I.V."/>
            <person name="Stajich J.E."/>
            <person name="Kennedy P.G."/>
        </authorList>
    </citation>
    <scope>NUCLEOTIDE SEQUENCE</scope>
    <source>
        <strain evidence="1">MN1</strain>
    </source>
</reference>
<dbReference type="RefSeq" id="XP_041188258.1">
    <property type="nucleotide sequence ID" value="XM_041331623.1"/>
</dbReference>
<gene>
    <name evidence="1" type="ORF">BJ212DRAFT_1281516</name>
</gene>
<evidence type="ECO:0000313" key="1">
    <source>
        <dbReference type="EMBL" id="KAG1807800.1"/>
    </source>
</evidence>
<sequence>FSTNITIENQIYHVLMENIPIAFCPDSTAALTDPKKKASIAPKSILKARYIKPIVRRNPNEGTAHVMKLLPKPSRCLKCHSYDGSHMATWAMLLGVASAQHSKTNEKLT</sequence>
<dbReference type="OrthoDB" id="4230923at2759"/>